<protein>
    <recommendedName>
        <fullName evidence="3">Cytochrome c-552/4 domain-containing protein</fullName>
    </recommendedName>
</protein>
<dbReference type="Pfam" id="PF13447">
    <property type="entry name" value="Multi-haem_cyto"/>
    <property type="match status" value="1"/>
</dbReference>
<dbReference type="Proteomes" id="UP000027284">
    <property type="component" value="Unassembled WGS sequence"/>
</dbReference>
<dbReference type="STRING" id="1312852.EG19_12335"/>
<organism evidence="4 5">
    <name type="scientific">Thermoanaerobaculum aquaticum</name>
    <dbReference type="NCBI Taxonomy" id="1312852"/>
    <lineage>
        <taxon>Bacteria</taxon>
        <taxon>Pseudomonadati</taxon>
        <taxon>Acidobacteriota</taxon>
        <taxon>Thermoanaerobaculia</taxon>
        <taxon>Thermoanaerobaculales</taxon>
        <taxon>Thermoanaerobaculaceae</taxon>
        <taxon>Thermoanaerobaculum</taxon>
    </lineage>
</organism>
<dbReference type="EMBL" id="JMFG01000009">
    <property type="protein sequence ID" value="KDA54263.1"/>
    <property type="molecule type" value="Genomic_DNA"/>
</dbReference>
<evidence type="ECO:0000259" key="3">
    <source>
        <dbReference type="Pfam" id="PF13435"/>
    </source>
</evidence>
<dbReference type="SUPFAM" id="SSF48695">
    <property type="entry name" value="Multiheme cytochromes"/>
    <property type="match status" value="1"/>
</dbReference>
<dbReference type="Gene3D" id="1.20.850.10">
    <property type="entry name" value="Hydroxylamine Oxidoreductase, Chain A, domain 2"/>
    <property type="match status" value="1"/>
</dbReference>
<evidence type="ECO:0000313" key="5">
    <source>
        <dbReference type="Proteomes" id="UP000027284"/>
    </source>
</evidence>
<dbReference type="InterPro" id="IPR023155">
    <property type="entry name" value="Cyt_c-552/4"/>
</dbReference>
<dbReference type="Pfam" id="PF13435">
    <property type="entry name" value="Cytochrome_C554"/>
    <property type="match status" value="1"/>
</dbReference>
<gene>
    <name evidence="4" type="ORF">EG19_12335</name>
</gene>
<dbReference type="OrthoDB" id="9814800at2"/>
<comment type="caution">
    <text evidence="4">The sequence shown here is derived from an EMBL/GenBank/DDBJ whole genome shotgun (WGS) entry which is preliminary data.</text>
</comment>
<keyword evidence="1" id="KW-0732">Signal</keyword>
<dbReference type="InterPro" id="IPR036280">
    <property type="entry name" value="Multihaem_cyt_sf"/>
</dbReference>
<evidence type="ECO:0000256" key="1">
    <source>
        <dbReference type="ARBA" id="ARBA00022729"/>
    </source>
</evidence>
<evidence type="ECO:0000313" key="4">
    <source>
        <dbReference type="EMBL" id="KDA54263.1"/>
    </source>
</evidence>
<dbReference type="InterPro" id="IPR051829">
    <property type="entry name" value="Multiheme_Cytochr_ET"/>
</dbReference>
<keyword evidence="2" id="KW-0472">Membrane</keyword>
<sequence length="457" mass="51832">MSLQFKKIIVAIFAVAFTAAVIIVGLIEKERAKPEKAAAAYADEATKACITCHDEKHVAVDWSRQWEQSRHAQKGIGCMACHEAKDGDKDLWLHEGYKIATVPSPLDCKSCHEQQFKEFTESHHAKAAQFIGSLDNILGEIAEGTPAANLGCKQCHGSTVQIQRTGDPKTDGLPLPGSWPNTGIGRVNPDGSLGTCTACHTRHMFSKQQAREPRTCGRCHMGPDHPQIEIYEESKHGIMFAAWRDKMRLDADEWIVGKTYTAAPTCATCHMGATPTMKGTHDVGARISWTLRPLFSKRLENWQEKRDRMKKVCLECHGKNWVDNYFVMFDDAVELWNNKFAKPANDIMEKLKAAGKVTPTPFDDPIEWTFYELWHHEGRRARHGASMMGPDFTQWHGFYEVAKHFYTKFLPEAEHLLPGVTAGINQLPEHAWRQGLTKEQIQQMLDFYQKRYQQRVQ</sequence>
<dbReference type="Gene3D" id="1.10.780.10">
    <property type="entry name" value="Hydroxylamine Oxidoreductase, Chain A, domain 1"/>
    <property type="match status" value="1"/>
</dbReference>
<keyword evidence="2" id="KW-1133">Transmembrane helix</keyword>
<name>A0A062XTT9_9BACT</name>
<evidence type="ECO:0000256" key="2">
    <source>
        <dbReference type="SAM" id="Phobius"/>
    </source>
</evidence>
<dbReference type="PANTHER" id="PTHR35038">
    <property type="entry name" value="DISSIMILATORY SULFITE REDUCTASE SIRA"/>
    <property type="match status" value="1"/>
</dbReference>
<proteinExistence type="predicted"/>
<dbReference type="RefSeq" id="WP_038047964.1">
    <property type="nucleotide sequence ID" value="NZ_JMFG01000009.1"/>
</dbReference>
<dbReference type="PANTHER" id="PTHR35038:SF10">
    <property type="entry name" value="HIGH-MOLECULAR-WEIGHT CYTOCHROME C"/>
    <property type="match status" value="1"/>
</dbReference>
<feature type="domain" description="Cytochrome c-552/4" evidence="3">
    <location>
        <begin position="108"/>
        <end position="161"/>
    </location>
</feature>
<keyword evidence="2" id="KW-0812">Transmembrane</keyword>
<feature type="transmembrane region" description="Helical" evidence="2">
    <location>
        <begin position="7"/>
        <end position="27"/>
    </location>
</feature>
<reference evidence="4 5" key="1">
    <citation type="submission" date="2014-04" db="EMBL/GenBank/DDBJ databases">
        <title>The Genome Sequence of Thermoanaerobaculum aquaticum MP-01, The First Cultivated Group 23 Acidobacterium.</title>
        <authorList>
            <person name="Stamps B.W."/>
            <person name="Losey N.A."/>
            <person name="Lawson P.A."/>
            <person name="Stevenson B.S."/>
        </authorList>
    </citation>
    <scope>NUCLEOTIDE SEQUENCE [LARGE SCALE GENOMIC DNA]</scope>
    <source>
        <strain evidence="4 5">MP-01</strain>
    </source>
</reference>
<dbReference type="AlphaFoldDB" id="A0A062XTT9"/>
<accession>A0A062XTT9</accession>
<keyword evidence="5" id="KW-1185">Reference proteome</keyword>